<name>A0A6A4GCQ1_9AGAR</name>
<keyword evidence="2" id="KW-1185">Reference proteome</keyword>
<dbReference type="AlphaFoldDB" id="A0A6A4GCQ1"/>
<reference evidence="1" key="1">
    <citation type="journal article" date="2019" name="Environ. Microbiol.">
        <title>Fungal ecological strategies reflected in gene transcription - a case study of two litter decomposers.</title>
        <authorList>
            <person name="Barbi F."/>
            <person name="Kohler A."/>
            <person name="Barry K."/>
            <person name="Baskaran P."/>
            <person name="Daum C."/>
            <person name="Fauchery L."/>
            <person name="Ihrmark K."/>
            <person name="Kuo A."/>
            <person name="LaButti K."/>
            <person name="Lipzen A."/>
            <person name="Morin E."/>
            <person name="Grigoriev I.V."/>
            <person name="Henrissat B."/>
            <person name="Lindahl B."/>
            <person name="Martin F."/>
        </authorList>
    </citation>
    <scope>NUCLEOTIDE SEQUENCE</scope>
    <source>
        <strain evidence="1">JB14</strain>
    </source>
</reference>
<evidence type="ECO:0000313" key="1">
    <source>
        <dbReference type="EMBL" id="KAE9383289.1"/>
    </source>
</evidence>
<protein>
    <submittedName>
        <fullName evidence="1">Uncharacterized protein</fullName>
    </submittedName>
</protein>
<gene>
    <name evidence="1" type="ORF">BT96DRAFT_951482</name>
</gene>
<sequence>MPGLALEMVVIEKKKYRDQASLTENLQATGNGVGSGIGIMALFTPVSVSVLRNGYANSAPWYIKRWNWDCFIVGSSSIHYWAIYLDFVTADLSDNTELIAEGRDLAFCMGPCFLQRTP</sequence>
<organism evidence="1 2">
    <name type="scientific">Gymnopus androsaceus JB14</name>
    <dbReference type="NCBI Taxonomy" id="1447944"/>
    <lineage>
        <taxon>Eukaryota</taxon>
        <taxon>Fungi</taxon>
        <taxon>Dikarya</taxon>
        <taxon>Basidiomycota</taxon>
        <taxon>Agaricomycotina</taxon>
        <taxon>Agaricomycetes</taxon>
        <taxon>Agaricomycetidae</taxon>
        <taxon>Agaricales</taxon>
        <taxon>Marasmiineae</taxon>
        <taxon>Omphalotaceae</taxon>
        <taxon>Gymnopus</taxon>
    </lineage>
</organism>
<dbReference type="EMBL" id="ML770582">
    <property type="protein sequence ID" value="KAE9383289.1"/>
    <property type="molecule type" value="Genomic_DNA"/>
</dbReference>
<accession>A0A6A4GCQ1</accession>
<dbReference type="Proteomes" id="UP000799118">
    <property type="component" value="Unassembled WGS sequence"/>
</dbReference>
<evidence type="ECO:0000313" key="2">
    <source>
        <dbReference type="Proteomes" id="UP000799118"/>
    </source>
</evidence>
<proteinExistence type="predicted"/>